<dbReference type="RefSeq" id="WP_283400706.1">
    <property type="nucleotide sequence ID" value="NZ_FXUB01000003.1"/>
</dbReference>
<accession>A0ABY1NN11</accession>
<dbReference type="SUPFAM" id="SSF46689">
    <property type="entry name" value="Homeodomain-like"/>
    <property type="match status" value="1"/>
</dbReference>
<dbReference type="InterPro" id="IPR009057">
    <property type="entry name" value="Homeodomain-like_sf"/>
</dbReference>
<comment type="caution">
    <text evidence="1">The sequence shown here is derived from an EMBL/GenBank/DDBJ whole genome shotgun (WGS) entry which is preliminary data.</text>
</comment>
<dbReference type="EMBL" id="FXUB01000003">
    <property type="protein sequence ID" value="SMP14020.1"/>
    <property type="molecule type" value="Genomic_DNA"/>
</dbReference>
<keyword evidence="2" id="KW-1185">Reference proteome</keyword>
<dbReference type="InterPro" id="IPR007367">
    <property type="entry name" value="DUF433"/>
</dbReference>
<dbReference type="PANTHER" id="PTHR34849:SF3">
    <property type="entry name" value="SSR2962 PROTEIN"/>
    <property type="match status" value="1"/>
</dbReference>
<evidence type="ECO:0000313" key="1">
    <source>
        <dbReference type="EMBL" id="SMP14020.1"/>
    </source>
</evidence>
<proteinExistence type="predicted"/>
<sequence>MNYKGRIVRDPKILGGKPVIKGTRIPVNLILERLSEGVSCEELLKMYPTLEKEDIMAAIACSADVIKKEVLVEY</sequence>
<dbReference type="Proteomes" id="UP001157911">
    <property type="component" value="Unassembled WGS sequence"/>
</dbReference>
<gene>
    <name evidence="1" type="ORF">SAMN06265339_1247</name>
</gene>
<dbReference type="InterPro" id="IPR036388">
    <property type="entry name" value="WH-like_DNA-bd_sf"/>
</dbReference>
<dbReference type="Gene3D" id="1.10.10.10">
    <property type="entry name" value="Winged helix-like DNA-binding domain superfamily/Winged helix DNA-binding domain"/>
    <property type="match status" value="1"/>
</dbReference>
<name>A0ABY1NN11_9BACT</name>
<dbReference type="PANTHER" id="PTHR34849">
    <property type="entry name" value="SSL5025 PROTEIN"/>
    <property type="match status" value="1"/>
</dbReference>
<evidence type="ECO:0000313" key="2">
    <source>
        <dbReference type="Proteomes" id="UP001157911"/>
    </source>
</evidence>
<dbReference type="Pfam" id="PF04255">
    <property type="entry name" value="DUF433"/>
    <property type="match status" value="1"/>
</dbReference>
<organism evidence="1 2">
    <name type="scientific">Desulfurobacterium pacificum</name>
    <dbReference type="NCBI Taxonomy" id="240166"/>
    <lineage>
        <taxon>Bacteria</taxon>
        <taxon>Pseudomonadati</taxon>
        <taxon>Aquificota</taxon>
        <taxon>Aquificia</taxon>
        <taxon>Desulfurobacteriales</taxon>
        <taxon>Desulfurobacteriaceae</taxon>
        <taxon>Desulfurobacterium</taxon>
    </lineage>
</organism>
<protein>
    <submittedName>
        <fullName evidence="1">Uncharacterized conserved protein, DUF433 family</fullName>
    </submittedName>
</protein>
<reference evidence="1 2" key="1">
    <citation type="submission" date="2017-05" db="EMBL/GenBank/DDBJ databases">
        <authorList>
            <person name="Varghese N."/>
            <person name="Submissions S."/>
        </authorList>
    </citation>
    <scope>NUCLEOTIDE SEQUENCE [LARGE SCALE GENOMIC DNA]</scope>
    <source>
        <strain evidence="1 2">DSM 15522</strain>
    </source>
</reference>